<organism evidence="4 5">
    <name type="scientific">Rhizopus oryzae</name>
    <name type="common">Mucormycosis agent</name>
    <name type="synonym">Rhizopus arrhizus var. delemar</name>
    <dbReference type="NCBI Taxonomy" id="64495"/>
    <lineage>
        <taxon>Eukaryota</taxon>
        <taxon>Fungi</taxon>
        <taxon>Fungi incertae sedis</taxon>
        <taxon>Mucoromycota</taxon>
        <taxon>Mucoromycotina</taxon>
        <taxon>Mucoromycetes</taxon>
        <taxon>Mucorales</taxon>
        <taxon>Mucorineae</taxon>
        <taxon>Rhizopodaceae</taxon>
        <taxon>Rhizopus</taxon>
    </lineage>
</organism>
<evidence type="ECO:0000256" key="3">
    <source>
        <dbReference type="PROSITE-ProRule" id="PRU00023"/>
    </source>
</evidence>
<dbReference type="Proteomes" id="UP000716291">
    <property type="component" value="Unassembled WGS sequence"/>
</dbReference>
<feature type="repeat" description="ANK" evidence="3">
    <location>
        <begin position="165"/>
        <end position="199"/>
    </location>
</feature>
<dbReference type="Pfam" id="PF12796">
    <property type="entry name" value="Ank_2"/>
    <property type="match status" value="1"/>
</dbReference>
<name>A0A9P6X6E2_RHIOR</name>
<evidence type="ECO:0000256" key="2">
    <source>
        <dbReference type="ARBA" id="ARBA00023043"/>
    </source>
</evidence>
<dbReference type="PANTHER" id="PTHR24126:SF14">
    <property type="entry name" value="ANK_REP_REGION DOMAIN-CONTAINING PROTEIN"/>
    <property type="match status" value="1"/>
</dbReference>
<dbReference type="EMBL" id="JAANQT010001193">
    <property type="protein sequence ID" value="KAG1306161.1"/>
    <property type="molecule type" value="Genomic_DNA"/>
</dbReference>
<dbReference type="InterPro" id="IPR002110">
    <property type="entry name" value="Ankyrin_rpt"/>
</dbReference>
<keyword evidence="5" id="KW-1185">Reference proteome</keyword>
<reference evidence="4" key="1">
    <citation type="journal article" date="2020" name="Microb. Genom.">
        <title>Genetic diversity of clinical and environmental Mucorales isolates obtained from an investigation of mucormycosis cases among solid organ transplant recipients.</title>
        <authorList>
            <person name="Nguyen M.H."/>
            <person name="Kaul D."/>
            <person name="Muto C."/>
            <person name="Cheng S.J."/>
            <person name="Richter R.A."/>
            <person name="Bruno V.M."/>
            <person name="Liu G."/>
            <person name="Beyhan S."/>
            <person name="Sundermann A.J."/>
            <person name="Mounaud S."/>
            <person name="Pasculle A.W."/>
            <person name="Nierman W.C."/>
            <person name="Driscoll E."/>
            <person name="Cumbie R."/>
            <person name="Clancy C.J."/>
            <person name="Dupont C.L."/>
        </authorList>
    </citation>
    <scope>NUCLEOTIDE SEQUENCE</scope>
    <source>
        <strain evidence="4">GL11</strain>
    </source>
</reference>
<proteinExistence type="predicted"/>
<accession>A0A9P6X6E2</accession>
<keyword evidence="2 3" id="KW-0040">ANK repeat</keyword>
<evidence type="ECO:0000313" key="5">
    <source>
        <dbReference type="Proteomes" id="UP000716291"/>
    </source>
</evidence>
<dbReference type="AlphaFoldDB" id="A0A9P6X6E2"/>
<dbReference type="InterPro" id="IPR036770">
    <property type="entry name" value="Ankyrin_rpt-contain_sf"/>
</dbReference>
<evidence type="ECO:0000256" key="1">
    <source>
        <dbReference type="ARBA" id="ARBA00022737"/>
    </source>
</evidence>
<dbReference type="SUPFAM" id="SSF48403">
    <property type="entry name" value="Ankyrin repeat"/>
    <property type="match status" value="1"/>
</dbReference>
<dbReference type="PROSITE" id="PS50088">
    <property type="entry name" value="ANK_REPEAT"/>
    <property type="match status" value="2"/>
</dbReference>
<dbReference type="PROSITE" id="PS50297">
    <property type="entry name" value="ANK_REP_REGION"/>
    <property type="match status" value="1"/>
</dbReference>
<evidence type="ECO:0000313" key="4">
    <source>
        <dbReference type="EMBL" id="KAG1306161.1"/>
    </source>
</evidence>
<protein>
    <submittedName>
        <fullName evidence="4">Uncharacterized protein</fullName>
    </submittedName>
</protein>
<dbReference type="PANTHER" id="PTHR24126">
    <property type="entry name" value="ANKYRIN REPEAT, PH AND SEC7 DOMAIN CONTAINING PROTEIN SECG-RELATED"/>
    <property type="match status" value="1"/>
</dbReference>
<dbReference type="SMART" id="SM00248">
    <property type="entry name" value="ANK"/>
    <property type="match status" value="3"/>
</dbReference>
<keyword evidence="1" id="KW-0677">Repeat</keyword>
<gene>
    <name evidence="4" type="ORF">G6F64_007814</name>
</gene>
<sequence>MPTVFTRTFALLSSTKPPIETCLNSHILQEPQSIEEIQHISIELEEPAEKPDVSIWKAAEQGNKEALQHYIENNNGIDLATLLNTRDPDTDCTLLHLVISHARYHKSSLFSLLKLLLENGADVTARDVYNVQAIHMVSLYCPDQPLPCIDLLLNHKANPNARDGDGWTPLHYAARFCQPPDPAIRLLVSRGSDVNQRDAGRKTALFGLLANGDRVEALDWLIHSAKADLTLLGDLMNPITRQTQPSTLVLQATKYGRTECLALLIRSKLAISQLRKVVNHEELRLACQFVKDNHPMQILLQELSDTLERDPASLLYTPILHQHIQRHSSVMTVLGIMRRGSNGKLFRKVNQFMKRTKHEREQQQQQNK</sequence>
<feature type="repeat" description="ANK" evidence="3">
    <location>
        <begin position="90"/>
        <end position="128"/>
    </location>
</feature>
<dbReference type="Gene3D" id="1.25.40.20">
    <property type="entry name" value="Ankyrin repeat-containing domain"/>
    <property type="match status" value="1"/>
</dbReference>
<comment type="caution">
    <text evidence="4">The sequence shown here is derived from an EMBL/GenBank/DDBJ whole genome shotgun (WGS) entry which is preliminary data.</text>
</comment>